<feature type="domain" description="ABC3 transporter permease C-terminal" evidence="7">
    <location>
        <begin position="311"/>
        <end position="425"/>
    </location>
</feature>
<feature type="transmembrane region" description="Helical" evidence="6">
    <location>
        <begin position="442"/>
        <end position="465"/>
    </location>
</feature>
<dbReference type="GO" id="GO:0005886">
    <property type="term" value="C:plasma membrane"/>
    <property type="evidence" value="ECO:0007669"/>
    <property type="project" value="UniProtKB-SubCell"/>
</dbReference>
<feature type="domain" description="MacB-like periplasmic core" evidence="8">
    <location>
        <begin position="547"/>
        <end position="656"/>
    </location>
</feature>
<dbReference type="OrthoDB" id="1451596at2"/>
<evidence type="ECO:0000313" key="9">
    <source>
        <dbReference type="EMBL" id="PUV22216.1"/>
    </source>
</evidence>
<protein>
    <recommendedName>
        <fullName evidence="11">ABC transporter permease</fullName>
    </recommendedName>
</protein>
<reference evidence="9 10" key="1">
    <citation type="submission" date="2018-04" db="EMBL/GenBank/DDBJ databases">
        <title>Sphingobacterium sp. M46 Genome.</title>
        <authorList>
            <person name="Cheng J."/>
            <person name="Li Y."/>
        </authorList>
    </citation>
    <scope>NUCLEOTIDE SEQUENCE [LARGE SCALE GENOMIC DNA]</scope>
    <source>
        <strain evidence="9 10">M46</strain>
    </source>
</reference>
<name>A0A363NN13_9SPHI</name>
<dbReference type="Pfam" id="PF12704">
    <property type="entry name" value="MacB_PCD"/>
    <property type="match status" value="2"/>
</dbReference>
<dbReference type="EMBL" id="QCXX01000007">
    <property type="protein sequence ID" value="PUV22216.1"/>
    <property type="molecule type" value="Genomic_DNA"/>
</dbReference>
<feature type="transmembrane region" description="Helical" evidence="6">
    <location>
        <begin position="778"/>
        <end position="798"/>
    </location>
</feature>
<sequence length="815" mass="90382">MIGNYLKIAWRNMTNNKLYSTIKIGGFAFSVAICILILLYIKHETSYDRMYPDMDRVFRLIVQAPDGDKSVRSLSFPAPAAKTLQAEIPSIELAGRVLPNTLFGAGSNLFTINGKPENHLDAGFVYVDQSILEIFPLPVMEGQLNHALDKPNSLVITKSKAQKFFRGNAVGQTIYLNNNKNVLYNITAVIDDVPSNSSLYGYDYFISLAGEPFYQGEQNNWGATNYITYVKLKENTDFVTAQRAISKNYVEDHYIPINKKNGMKISPETMQSKVLLQNALDMHLYSKNILEYAMATKYQGDIKMVWVFAGIAFFILLIACINFVNLSTANAATRAKEIGIRKTIGSSRSTLITQFMTEAVCYSVISLIIGLLLAWTLLPLFNSLANKTLVIPWAAWYFMPSLILTMLTIGGIAGIYPALYLSGFQPINALKSKAGSNPKAALLRNGLVVFQFATSIILMISALIANQQISYMLNKDIGFNKDQVIVLRGINSITSEVQNLKNELKAIPAVSNVSIGDYLPVPLDGVKRNGNPFWAKGKEDLELGKAGQFWNIDENYVSTFGLRLIAGRNFNPQIASDSSGAIVNKKMITTLGIKGNPIGAQITNGRTWTIVGVVDDFIFESLKGEGYVPVCMSLASSPSLLSIKTKSTDMAKTLADINTVWDKFAPHQKINYSFLDEGFASLYQDVERTKNIFSCFAIVAIFVAALGLFGLATYVTQQRTKEIGVRKVLGASTLRLLRLLSGDFIKLVFVAMVIASPVAWWAMNLWLRDFNYKIDINWMYFILAGMGAILIALGTSSYQTWKTIRTTPVDSLRDE</sequence>
<feature type="transmembrane region" description="Helical" evidence="6">
    <location>
        <begin position="398"/>
        <end position="421"/>
    </location>
</feature>
<accession>A0A363NN13</accession>
<dbReference type="AlphaFoldDB" id="A0A363NN13"/>
<evidence type="ECO:0000259" key="8">
    <source>
        <dbReference type="Pfam" id="PF12704"/>
    </source>
</evidence>
<evidence type="ECO:0000256" key="2">
    <source>
        <dbReference type="ARBA" id="ARBA00022475"/>
    </source>
</evidence>
<dbReference type="InterPro" id="IPR050250">
    <property type="entry name" value="Macrolide_Exporter_MacB"/>
</dbReference>
<comment type="caution">
    <text evidence="9">The sequence shown here is derived from an EMBL/GenBank/DDBJ whole genome shotgun (WGS) entry which is preliminary data.</text>
</comment>
<keyword evidence="5 6" id="KW-0472">Membrane</keyword>
<dbReference type="InterPro" id="IPR003838">
    <property type="entry name" value="ABC3_permease_C"/>
</dbReference>
<proteinExistence type="predicted"/>
<organism evidence="9 10">
    <name type="scientific">Sphingobacterium athyrii</name>
    <dbReference type="NCBI Taxonomy" id="2152717"/>
    <lineage>
        <taxon>Bacteria</taxon>
        <taxon>Pseudomonadati</taxon>
        <taxon>Bacteroidota</taxon>
        <taxon>Sphingobacteriia</taxon>
        <taxon>Sphingobacteriales</taxon>
        <taxon>Sphingobacteriaceae</taxon>
        <taxon>Sphingobacterium</taxon>
    </lineage>
</organism>
<feature type="transmembrane region" description="Helical" evidence="6">
    <location>
        <begin position="359"/>
        <end position="378"/>
    </location>
</feature>
<dbReference type="InterPro" id="IPR025857">
    <property type="entry name" value="MacB_PCD"/>
</dbReference>
<evidence type="ECO:0008006" key="11">
    <source>
        <dbReference type="Google" id="ProtNLM"/>
    </source>
</evidence>
<feature type="transmembrane region" description="Helical" evidence="6">
    <location>
        <begin position="691"/>
        <end position="715"/>
    </location>
</feature>
<keyword evidence="10" id="KW-1185">Reference proteome</keyword>
<evidence type="ECO:0000256" key="6">
    <source>
        <dbReference type="SAM" id="Phobius"/>
    </source>
</evidence>
<gene>
    <name evidence="9" type="ORF">DCO56_21880</name>
</gene>
<feature type="transmembrane region" description="Helical" evidence="6">
    <location>
        <begin position="304"/>
        <end position="326"/>
    </location>
</feature>
<dbReference type="Proteomes" id="UP000250831">
    <property type="component" value="Unassembled WGS sequence"/>
</dbReference>
<feature type="transmembrane region" description="Helical" evidence="6">
    <location>
        <begin position="736"/>
        <end position="758"/>
    </location>
</feature>
<keyword evidence="3 6" id="KW-0812">Transmembrane</keyword>
<evidence type="ECO:0000256" key="1">
    <source>
        <dbReference type="ARBA" id="ARBA00004651"/>
    </source>
</evidence>
<keyword evidence="4 6" id="KW-1133">Transmembrane helix</keyword>
<dbReference type="PANTHER" id="PTHR30572">
    <property type="entry name" value="MEMBRANE COMPONENT OF TRANSPORTER-RELATED"/>
    <property type="match status" value="1"/>
</dbReference>
<evidence type="ECO:0000256" key="3">
    <source>
        <dbReference type="ARBA" id="ARBA00022692"/>
    </source>
</evidence>
<evidence type="ECO:0000256" key="4">
    <source>
        <dbReference type="ARBA" id="ARBA00022989"/>
    </source>
</evidence>
<evidence type="ECO:0000256" key="5">
    <source>
        <dbReference type="ARBA" id="ARBA00023136"/>
    </source>
</evidence>
<keyword evidence="2" id="KW-1003">Cell membrane</keyword>
<feature type="transmembrane region" description="Helical" evidence="6">
    <location>
        <begin position="21"/>
        <end position="41"/>
    </location>
</feature>
<comment type="subcellular location">
    <subcellularLocation>
        <location evidence="1">Cell membrane</location>
        <topology evidence="1">Multi-pass membrane protein</topology>
    </subcellularLocation>
</comment>
<feature type="domain" description="ABC3 transporter permease C-terminal" evidence="7">
    <location>
        <begin position="695"/>
        <end position="808"/>
    </location>
</feature>
<dbReference type="PANTHER" id="PTHR30572:SF18">
    <property type="entry name" value="ABC-TYPE MACROLIDE FAMILY EXPORT SYSTEM PERMEASE COMPONENT 2"/>
    <property type="match status" value="1"/>
</dbReference>
<dbReference type="Pfam" id="PF02687">
    <property type="entry name" value="FtsX"/>
    <property type="match status" value="2"/>
</dbReference>
<dbReference type="GO" id="GO:0022857">
    <property type="term" value="F:transmembrane transporter activity"/>
    <property type="evidence" value="ECO:0007669"/>
    <property type="project" value="TreeGrafter"/>
</dbReference>
<evidence type="ECO:0000313" key="10">
    <source>
        <dbReference type="Proteomes" id="UP000250831"/>
    </source>
</evidence>
<feature type="domain" description="MacB-like periplasmic core" evidence="8">
    <location>
        <begin position="24"/>
        <end position="246"/>
    </location>
</feature>
<evidence type="ECO:0000259" key="7">
    <source>
        <dbReference type="Pfam" id="PF02687"/>
    </source>
</evidence>
<dbReference type="RefSeq" id="WP_108635880.1">
    <property type="nucleotide sequence ID" value="NZ_QCXX01000007.1"/>
</dbReference>